<sequence length="984" mass="110839">MKKNIAHARGIRLSNSVKDDRVMETRFAGPTHTLIAKFTYDGNIIRPVALARYHSTHDGSMAPNGYYTCLVAFGTVSYNNGKYLEVYGYLSKNVKWEIQEDRREFLYQLDAVINNWKGQLPNLLDFFGKEVIYWLLMESATDADEDASETPGKRFIDFVARSGYKDAPEMDKDGKPLLRRSTPVHRAANQGANPAIISDLFKIYDKFDVNYIDENGLTHFHVACVYGYERIVEKFLELGQDPNMGFSQDVGVRHPYPPLYLALSRSQETVAELLLRGGADLLRSSADGVILVDMLVENGHNDAFLETFFEIVEEKHLTLPVNTIDHDGLSPLDYALARRNKKLMELLLRLGANPNLEDDNGDAPLHTICELSCCFDLGDLLEKFFAINDELGNTVQVNAQNNDGYTPLYLLLAVPSNNEFDISDKPSLLVLQNLKKNAVELLLRRGADPNVADEKGFTPLHLICRDDLAEMLFEICDEKHQMVEVDARKNDGWTPLLEAIYNGKINLVEILLRRSACPNLVNDKGQTCLHIICRRDDDEENMAKMLFEICDEKHQMVQVDAQDNEGWTPLHEAIFNGNMNLVEILLRRGASPNVADNDKFTPLHAICERKNSDDGLAKRFFEINDELNQLVEVDAKNEEGSTPLHLALSRGCKKLNELLLKRHADPNIANAEGRTPLHVICQREDDDVDLVKMLFEMGDKFNKPIQVDARDKSGCTALHLALNRGHQQIAEWLLRRGADLNLANAKGSTPLHLISAGKMDCADLLQTFFEISDEQTRPVEVDARDNEGKTPLHHAISHRHKKLFELLLRRGFDPNVADNDGSTALHTICRADDDDGWAKMLFEISEEKNRQVQIDARGMNDFTPLHHALVKEELREVAELLLRKGAATNLVDREGSTPLHTVCKYADDEDRVRMLIEISNEENKAGRGRRPGQVGPDAAALGPGQRKRSGAQVSAEIRRRPQLGRQERILTVACHHPASSLQRP</sequence>
<protein>
    <submittedName>
        <fullName evidence="5">Uncharacterized protein</fullName>
    </submittedName>
</protein>
<feature type="repeat" description="ANK" evidence="3">
    <location>
        <begin position="787"/>
        <end position="819"/>
    </location>
</feature>
<keyword evidence="6" id="KW-1185">Reference proteome</keyword>
<feature type="region of interest" description="Disordered" evidence="4">
    <location>
        <begin position="919"/>
        <end position="964"/>
    </location>
</feature>
<dbReference type="Proteomes" id="UP000479190">
    <property type="component" value="Unassembled WGS sequence"/>
</dbReference>
<evidence type="ECO:0000256" key="3">
    <source>
        <dbReference type="PROSITE-ProRule" id="PRU00023"/>
    </source>
</evidence>
<dbReference type="EMBL" id="CADCXV010000302">
    <property type="protein sequence ID" value="CAB0029331.1"/>
    <property type="molecule type" value="Genomic_DNA"/>
</dbReference>
<name>A0A6H5HYD7_9HYME</name>
<dbReference type="InterPro" id="IPR036770">
    <property type="entry name" value="Ankyrin_rpt-contain_sf"/>
</dbReference>
<feature type="repeat" description="ANK" evidence="3">
    <location>
        <begin position="860"/>
        <end position="893"/>
    </location>
</feature>
<evidence type="ECO:0000256" key="1">
    <source>
        <dbReference type="ARBA" id="ARBA00022737"/>
    </source>
</evidence>
<evidence type="ECO:0000256" key="2">
    <source>
        <dbReference type="ARBA" id="ARBA00023043"/>
    </source>
</evidence>
<dbReference type="Pfam" id="PF00023">
    <property type="entry name" value="Ank"/>
    <property type="match status" value="3"/>
</dbReference>
<evidence type="ECO:0000313" key="6">
    <source>
        <dbReference type="Proteomes" id="UP000479190"/>
    </source>
</evidence>
<dbReference type="InterPro" id="IPR002110">
    <property type="entry name" value="Ankyrin_rpt"/>
</dbReference>
<dbReference type="OrthoDB" id="5402602at2759"/>
<feature type="repeat" description="ANK" evidence="3">
    <location>
        <begin position="639"/>
        <end position="671"/>
    </location>
</feature>
<feature type="repeat" description="ANK" evidence="3">
    <location>
        <begin position="672"/>
        <end position="702"/>
    </location>
</feature>
<evidence type="ECO:0000256" key="4">
    <source>
        <dbReference type="SAM" id="MobiDB-lite"/>
    </source>
</evidence>
<dbReference type="Gene3D" id="1.25.40.20">
    <property type="entry name" value="Ankyrin repeat-containing domain"/>
    <property type="match status" value="6"/>
</dbReference>
<feature type="repeat" description="ANK" evidence="3">
    <location>
        <begin position="565"/>
        <end position="597"/>
    </location>
</feature>
<feature type="repeat" description="ANK" evidence="3">
    <location>
        <begin position="491"/>
        <end position="523"/>
    </location>
</feature>
<feature type="repeat" description="ANK" evidence="3">
    <location>
        <begin position="713"/>
        <end position="745"/>
    </location>
</feature>
<feature type="repeat" description="ANK" evidence="3">
    <location>
        <begin position="215"/>
        <end position="247"/>
    </location>
</feature>
<dbReference type="PANTHER" id="PTHR24189:SF50">
    <property type="entry name" value="ANKYRIN REPEAT AND SOCS BOX PROTEIN 2"/>
    <property type="match status" value="1"/>
</dbReference>
<evidence type="ECO:0000313" key="5">
    <source>
        <dbReference type="EMBL" id="CAB0029331.1"/>
    </source>
</evidence>
<feature type="repeat" description="ANK" evidence="3">
    <location>
        <begin position="327"/>
        <end position="359"/>
    </location>
</feature>
<dbReference type="PROSITE" id="PS50088">
    <property type="entry name" value="ANK_REPEAT"/>
    <property type="match status" value="9"/>
</dbReference>
<dbReference type="InterPro" id="IPR050745">
    <property type="entry name" value="Multifunctional_regulatory"/>
</dbReference>
<dbReference type="PRINTS" id="PR01415">
    <property type="entry name" value="ANKYRIN"/>
</dbReference>
<keyword evidence="1" id="KW-0677">Repeat</keyword>
<dbReference type="SUPFAM" id="SSF48403">
    <property type="entry name" value="Ankyrin repeat"/>
    <property type="match status" value="3"/>
</dbReference>
<dbReference type="AlphaFoldDB" id="A0A6H5HYD7"/>
<reference evidence="5 6" key="1">
    <citation type="submission" date="2020-02" db="EMBL/GenBank/DDBJ databases">
        <authorList>
            <person name="Ferguson B K."/>
        </authorList>
    </citation>
    <scope>NUCLEOTIDE SEQUENCE [LARGE SCALE GENOMIC DNA]</scope>
</reference>
<proteinExistence type="predicted"/>
<dbReference type="Pfam" id="PF12796">
    <property type="entry name" value="Ank_2"/>
    <property type="match status" value="2"/>
</dbReference>
<dbReference type="SMART" id="SM00248">
    <property type="entry name" value="ANK"/>
    <property type="match status" value="18"/>
</dbReference>
<keyword evidence="2 3" id="KW-0040">ANK repeat</keyword>
<organism evidence="5 6">
    <name type="scientific">Trichogramma brassicae</name>
    <dbReference type="NCBI Taxonomy" id="86971"/>
    <lineage>
        <taxon>Eukaryota</taxon>
        <taxon>Metazoa</taxon>
        <taxon>Ecdysozoa</taxon>
        <taxon>Arthropoda</taxon>
        <taxon>Hexapoda</taxon>
        <taxon>Insecta</taxon>
        <taxon>Pterygota</taxon>
        <taxon>Neoptera</taxon>
        <taxon>Endopterygota</taxon>
        <taxon>Hymenoptera</taxon>
        <taxon>Apocrita</taxon>
        <taxon>Proctotrupomorpha</taxon>
        <taxon>Chalcidoidea</taxon>
        <taxon>Trichogrammatidae</taxon>
        <taxon>Trichogramma</taxon>
    </lineage>
</organism>
<dbReference type="PROSITE" id="PS50297">
    <property type="entry name" value="ANK_REP_REGION"/>
    <property type="match status" value="9"/>
</dbReference>
<dbReference type="PANTHER" id="PTHR24189">
    <property type="entry name" value="MYOTROPHIN"/>
    <property type="match status" value="1"/>
</dbReference>
<accession>A0A6H5HYD7</accession>
<dbReference type="Pfam" id="PF13857">
    <property type="entry name" value="Ank_5"/>
    <property type="match status" value="1"/>
</dbReference>
<gene>
    <name evidence="5" type="ORF">TBRA_LOCUS1372</name>
</gene>